<accession>A0ABD5RFI2</accession>
<dbReference type="AlphaFoldDB" id="A0ABD5RFI2"/>
<evidence type="ECO:0000313" key="2">
    <source>
        <dbReference type="EMBL" id="MFC5368756.1"/>
    </source>
</evidence>
<dbReference type="Proteomes" id="UP001596201">
    <property type="component" value="Unassembled WGS sequence"/>
</dbReference>
<protein>
    <submittedName>
        <fullName evidence="2">Uncharacterized protein</fullName>
    </submittedName>
</protein>
<comment type="caution">
    <text evidence="2">The sequence shown here is derived from an EMBL/GenBank/DDBJ whole genome shotgun (WGS) entry which is preliminary data.</text>
</comment>
<dbReference type="EMBL" id="JBHSKX010000004">
    <property type="protein sequence ID" value="MFC5368756.1"/>
    <property type="molecule type" value="Genomic_DNA"/>
</dbReference>
<evidence type="ECO:0000313" key="3">
    <source>
        <dbReference type="Proteomes" id="UP001596201"/>
    </source>
</evidence>
<name>A0ABD5RFI2_9EURY</name>
<sequence>MPHDQPPSDTAGTRDEPRETAGVEWEAKWTRKDRADHLLFVPSASDRDSIEEFLVVDPASLRDLSEWR</sequence>
<organism evidence="2 3">
    <name type="scientific">Salinirubrum litoreum</name>
    <dbReference type="NCBI Taxonomy" id="1126234"/>
    <lineage>
        <taxon>Archaea</taxon>
        <taxon>Methanobacteriati</taxon>
        <taxon>Methanobacteriota</taxon>
        <taxon>Stenosarchaea group</taxon>
        <taxon>Halobacteria</taxon>
        <taxon>Halobacteriales</taxon>
        <taxon>Haloferacaceae</taxon>
        <taxon>Salinirubrum</taxon>
    </lineage>
</organism>
<evidence type="ECO:0000256" key="1">
    <source>
        <dbReference type="SAM" id="MobiDB-lite"/>
    </source>
</evidence>
<feature type="compositionally biased region" description="Basic and acidic residues" evidence="1">
    <location>
        <begin position="12"/>
        <end position="23"/>
    </location>
</feature>
<proteinExistence type="predicted"/>
<feature type="region of interest" description="Disordered" evidence="1">
    <location>
        <begin position="1"/>
        <end position="23"/>
    </location>
</feature>
<dbReference type="RefSeq" id="WP_227231326.1">
    <property type="nucleotide sequence ID" value="NZ_JAJCVJ010000003.1"/>
</dbReference>
<keyword evidence="3" id="KW-1185">Reference proteome</keyword>
<gene>
    <name evidence="2" type="ORF">ACFPJ5_17675</name>
</gene>
<reference evidence="2 3" key="1">
    <citation type="journal article" date="2019" name="Int. J. Syst. Evol. Microbiol.">
        <title>The Global Catalogue of Microorganisms (GCM) 10K type strain sequencing project: providing services to taxonomists for standard genome sequencing and annotation.</title>
        <authorList>
            <consortium name="The Broad Institute Genomics Platform"/>
            <consortium name="The Broad Institute Genome Sequencing Center for Infectious Disease"/>
            <person name="Wu L."/>
            <person name="Ma J."/>
        </authorList>
    </citation>
    <scope>NUCLEOTIDE SEQUENCE [LARGE SCALE GENOMIC DNA]</scope>
    <source>
        <strain evidence="2 3">CGMCC 1.12237</strain>
    </source>
</reference>